<name>A0A6I1EU19_9BURK</name>
<evidence type="ECO:0000313" key="7">
    <source>
        <dbReference type="EMBL" id="KAB7662234.1"/>
    </source>
</evidence>
<dbReference type="HAMAP" id="MF_01914">
    <property type="entry name" value="LPS_assembly_LptA"/>
    <property type="match status" value="1"/>
</dbReference>
<feature type="signal peptide" evidence="4">
    <location>
        <begin position="1"/>
        <end position="19"/>
    </location>
</feature>
<keyword evidence="1 4" id="KW-0813">Transport</keyword>
<comment type="subunit">
    <text evidence="4">Component of the lipopolysaccharide transport and assembly complex.</text>
</comment>
<accession>A0A6I1EU19</accession>
<evidence type="ECO:0000313" key="8">
    <source>
        <dbReference type="Proteomes" id="UP000430564"/>
    </source>
</evidence>
<evidence type="ECO:0000256" key="2">
    <source>
        <dbReference type="ARBA" id="ARBA00022729"/>
    </source>
</evidence>
<proteinExistence type="inferred from homology"/>
<comment type="similarity">
    <text evidence="4">Belongs to the LptA family.</text>
</comment>
<feature type="domain" description="Organic solvent tolerance-like N-terminal" evidence="6">
    <location>
        <begin position="29"/>
        <end position="147"/>
    </location>
</feature>
<keyword evidence="3 4" id="KW-0574">Periplasm</keyword>
<keyword evidence="2 4" id="KW-0732">Signal</keyword>
<sequence precursor="true">MKKLLIAAIAASIASGAWALQSDREQQIEVHADQFNGDEVKQTAVYSGAVVVDQGSMRLTGDVLELRITPKGYRQATITGAPARFRQQRDPDAQNPVDEWMHAEAKRIVYDEETDKVTLTGGARLSRSENGVEKDMTQGERIVYDMRNARSVVEGGVKSGTGQRERVTTIIAPRTKNAQPAQREGAQLQSAPSLSTPAKP</sequence>
<dbReference type="InterPro" id="IPR014340">
    <property type="entry name" value="LptA"/>
</dbReference>
<feature type="region of interest" description="Disordered" evidence="5">
    <location>
        <begin position="155"/>
        <end position="200"/>
    </location>
</feature>
<dbReference type="EMBL" id="WEHX01000010">
    <property type="protein sequence ID" value="KAB7662234.1"/>
    <property type="molecule type" value="Genomic_DNA"/>
</dbReference>
<evidence type="ECO:0000256" key="1">
    <source>
        <dbReference type="ARBA" id="ARBA00022448"/>
    </source>
</evidence>
<dbReference type="GO" id="GO:0001530">
    <property type="term" value="F:lipopolysaccharide binding"/>
    <property type="evidence" value="ECO:0007669"/>
    <property type="project" value="InterPro"/>
</dbReference>
<dbReference type="OrthoDB" id="5294855at2"/>
<dbReference type="GO" id="GO:0043165">
    <property type="term" value="P:Gram-negative-bacterium-type cell outer membrane assembly"/>
    <property type="evidence" value="ECO:0007669"/>
    <property type="project" value="UniProtKB-UniRule"/>
</dbReference>
<dbReference type="InterPro" id="IPR005653">
    <property type="entry name" value="OstA-like_N"/>
</dbReference>
<dbReference type="NCBIfam" id="TIGR03002">
    <property type="entry name" value="outer_YhbN_LptA"/>
    <property type="match status" value="1"/>
</dbReference>
<dbReference type="GO" id="GO:0017089">
    <property type="term" value="F:glycolipid transfer activity"/>
    <property type="evidence" value="ECO:0007669"/>
    <property type="project" value="TreeGrafter"/>
</dbReference>
<comment type="subcellular location">
    <subcellularLocation>
        <location evidence="4">Periplasm</location>
    </subcellularLocation>
</comment>
<dbReference type="GO" id="GO:0030288">
    <property type="term" value="C:outer membrane-bounded periplasmic space"/>
    <property type="evidence" value="ECO:0007669"/>
    <property type="project" value="TreeGrafter"/>
</dbReference>
<protein>
    <recommendedName>
        <fullName evidence="4">Lipopolysaccharide export system protein LptA</fullName>
    </recommendedName>
</protein>
<dbReference type="GO" id="GO:0015920">
    <property type="term" value="P:lipopolysaccharide transport"/>
    <property type="evidence" value="ECO:0007669"/>
    <property type="project" value="UniProtKB-UniRule"/>
</dbReference>
<evidence type="ECO:0000256" key="3">
    <source>
        <dbReference type="ARBA" id="ARBA00022764"/>
    </source>
</evidence>
<evidence type="ECO:0000259" key="6">
    <source>
        <dbReference type="Pfam" id="PF03968"/>
    </source>
</evidence>
<dbReference type="GO" id="GO:0009279">
    <property type="term" value="C:cell outer membrane"/>
    <property type="evidence" value="ECO:0007669"/>
    <property type="project" value="TreeGrafter"/>
</dbReference>
<organism evidence="7 8">
    <name type="scientific">Sutterella seckii</name>
    <dbReference type="NCBI Taxonomy" id="1944635"/>
    <lineage>
        <taxon>Bacteria</taxon>
        <taxon>Pseudomonadati</taxon>
        <taxon>Pseudomonadota</taxon>
        <taxon>Betaproteobacteria</taxon>
        <taxon>Burkholderiales</taxon>
        <taxon>Sutterellaceae</taxon>
        <taxon>Sutterella</taxon>
    </lineage>
</organism>
<evidence type="ECO:0000256" key="4">
    <source>
        <dbReference type="HAMAP-Rule" id="MF_01914"/>
    </source>
</evidence>
<comment type="function">
    <text evidence="4">Involved in the assembly of lipopolysaccharide (LPS). Required for the translocation of LPS from the inner membrane to the outer membrane.</text>
</comment>
<evidence type="ECO:0000256" key="5">
    <source>
        <dbReference type="SAM" id="MobiDB-lite"/>
    </source>
</evidence>
<dbReference type="InterPro" id="IPR052037">
    <property type="entry name" value="LPS_export_LptA"/>
</dbReference>
<dbReference type="Gene3D" id="2.60.450.10">
    <property type="entry name" value="Lipopolysaccharide (LPS) transport protein A like domain"/>
    <property type="match status" value="1"/>
</dbReference>
<dbReference type="PANTHER" id="PTHR36504:SF1">
    <property type="entry name" value="LIPOPOLYSACCHARIDE EXPORT SYSTEM PROTEIN LPTA"/>
    <property type="match status" value="1"/>
</dbReference>
<dbReference type="RefSeq" id="WP_152157773.1">
    <property type="nucleotide sequence ID" value="NZ_WEHX01000010.1"/>
</dbReference>
<dbReference type="PANTHER" id="PTHR36504">
    <property type="entry name" value="LIPOPOLYSACCHARIDE EXPORT SYSTEM PROTEIN LPTA"/>
    <property type="match status" value="1"/>
</dbReference>
<feature type="chain" id="PRO_5026406012" description="Lipopolysaccharide export system protein LptA" evidence="4">
    <location>
        <begin position="20"/>
        <end position="200"/>
    </location>
</feature>
<dbReference type="Pfam" id="PF03968">
    <property type="entry name" value="LptD_N"/>
    <property type="match status" value="1"/>
</dbReference>
<gene>
    <name evidence="4 7" type="primary">lptA</name>
    <name evidence="7" type="ORF">GBM95_03265</name>
</gene>
<reference evidence="7 8" key="1">
    <citation type="submission" date="2019-10" db="EMBL/GenBank/DDBJ databases">
        <title>Genome diversity of Sutterella seckii.</title>
        <authorList>
            <person name="Chaplin A.V."/>
            <person name="Sokolova S.R."/>
            <person name="Mosin K.A."/>
            <person name="Ivanova E.L."/>
            <person name="Kochetkova T.O."/>
            <person name="Goltsov A.Y."/>
            <person name="Trofimov D.Y."/>
            <person name="Efimov B.A."/>
        </authorList>
    </citation>
    <scope>NUCLEOTIDE SEQUENCE [LARGE SCALE GENOMIC DNA]</scope>
    <source>
        <strain evidence="7 8">ASD393</strain>
    </source>
</reference>
<dbReference type="AlphaFoldDB" id="A0A6I1EU19"/>
<feature type="compositionally biased region" description="Polar residues" evidence="5">
    <location>
        <begin position="187"/>
        <end position="200"/>
    </location>
</feature>
<dbReference type="Proteomes" id="UP000430564">
    <property type="component" value="Unassembled WGS sequence"/>
</dbReference>
<comment type="caution">
    <text evidence="7">The sequence shown here is derived from an EMBL/GenBank/DDBJ whole genome shotgun (WGS) entry which is preliminary data.</text>
</comment>